<proteinExistence type="predicted"/>
<comment type="caution">
    <text evidence="2">The sequence shown here is derived from an EMBL/GenBank/DDBJ whole genome shotgun (WGS) entry which is preliminary data.</text>
</comment>
<keyword evidence="3" id="KW-1185">Reference proteome</keyword>
<feature type="region of interest" description="Disordered" evidence="1">
    <location>
        <begin position="1"/>
        <end position="102"/>
    </location>
</feature>
<feature type="compositionally biased region" description="Gly residues" evidence="1">
    <location>
        <begin position="53"/>
        <end position="71"/>
    </location>
</feature>
<evidence type="ECO:0000313" key="3">
    <source>
        <dbReference type="Proteomes" id="UP001519460"/>
    </source>
</evidence>
<accession>A0ABD0LL98</accession>
<sequence length="102" mass="10676">MPTAVVRQSFPWKPGNHVSFAPGEGTLASEDRLPCVTQTNGHASGPSPTGNRDGTGPGGRGMSSSGTGQGSGSSTEVKRFPILGPTRQDTEVYFKVRSTRTR</sequence>
<organism evidence="2 3">
    <name type="scientific">Batillaria attramentaria</name>
    <dbReference type="NCBI Taxonomy" id="370345"/>
    <lineage>
        <taxon>Eukaryota</taxon>
        <taxon>Metazoa</taxon>
        <taxon>Spiralia</taxon>
        <taxon>Lophotrochozoa</taxon>
        <taxon>Mollusca</taxon>
        <taxon>Gastropoda</taxon>
        <taxon>Caenogastropoda</taxon>
        <taxon>Sorbeoconcha</taxon>
        <taxon>Cerithioidea</taxon>
        <taxon>Batillariidae</taxon>
        <taxon>Batillaria</taxon>
    </lineage>
</organism>
<feature type="compositionally biased region" description="Polar residues" evidence="1">
    <location>
        <begin position="36"/>
        <end position="52"/>
    </location>
</feature>
<evidence type="ECO:0000313" key="2">
    <source>
        <dbReference type="EMBL" id="KAK7500026.1"/>
    </source>
</evidence>
<evidence type="ECO:0000256" key="1">
    <source>
        <dbReference type="SAM" id="MobiDB-lite"/>
    </source>
</evidence>
<dbReference type="Proteomes" id="UP001519460">
    <property type="component" value="Unassembled WGS sequence"/>
</dbReference>
<reference evidence="2 3" key="1">
    <citation type="journal article" date="2023" name="Sci. Data">
        <title>Genome assembly of the Korean intertidal mud-creeper Batillaria attramentaria.</title>
        <authorList>
            <person name="Patra A.K."/>
            <person name="Ho P.T."/>
            <person name="Jun S."/>
            <person name="Lee S.J."/>
            <person name="Kim Y."/>
            <person name="Won Y.J."/>
        </authorList>
    </citation>
    <scope>NUCLEOTIDE SEQUENCE [LARGE SCALE GENOMIC DNA]</scope>
    <source>
        <strain evidence="2">Wonlab-2016</strain>
    </source>
</reference>
<dbReference type="AlphaFoldDB" id="A0ABD0LL98"/>
<dbReference type="EMBL" id="JACVVK020000039">
    <property type="protein sequence ID" value="KAK7500026.1"/>
    <property type="molecule type" value="Genomic_DNA"/>
</dbReference>
<protein>
    <submittedName>
        <fullName evidence="2">Uncharacterized protein</fullName>
    </submittedName>
</protein>
<name>A0ABD0LL98_9CAEN</name>
<gene>
    <name evidence="2" type="ORF">BaRGS_00008573</name>
</gene>